<name>A0A2C9VEK9_MANES</name>
<dbReference type="AlphaFoldDB" id="A0A2C9VEK9"/>
<sequence length="63" mass="7698">MDIEGFNWKNVSQETKDFYYKKFKKRYFWDPIVEVGIKAMWKVKVAMHCKDIIADLKERGRHT</sequence>
<dbReference type="EMBL" id="CM004394">
    <property type="protein sequence ID" value="OAY43645.1"/>
    <property type="molecule type" value="Genomic_DNA"/>
</dbReference>
<organism evidence="1">
    <name type="scientific">Manihot esculenta</name>
    <name type="common">Cassava</name>
    <name type="synonym">Jatropha manihot</name>
    <dbReference type="NCBI Taxonomy" id="3983"/>
    <lineage>
        <taxon>Eukaryota</taxon>
        <taxon>Viridiplantae</taxon>
        <taxon>Streptophyta</taxon>
        <taxon>Embryophyta</taxon>
        <taxon>Tracheophyta</taxon>
        <taxon>Spermatophyta</taxon>
        <taxon>Magnoliopsida</taxon>
        <taxon>eudicotyledons</taxon>
        <taxon>Gunneridae</taxon>
        <taxon>Pentapetalae</taxon>
        <taxon>rosids</taxon>
        <taxon>fabids</taxon>
        <taxon>Malpighiales</taxon>
        <taxon>Euphorbiaceae</taxon>
        <taxon>Crotonoideae</taxon>
        <taxon>Manihoteae</taxon>
        <taxon>Manihot</taxon>
    </lineage>
</organism>
<gene>
    <name evidence="1" type="ORF">MANES_08G085900</name>
</gene>
<evidence type="ECO:0000313" key="1">
    <source>
        <dbReference type="EMBL" id="OAY43645.1"/>
    </source>
</evidence>
<accession>A0A2C9VEK9</accession>
<proteinExistence type="predicted"/>
<reference evidence="1" key="1">
    <citation type="submission" date="2016-02" db="EMBL/GenBank/DDBJ databases">
        <title>WGS assembly of Manihot esculenta.</title>
        <authorList>
            <person name="Bredeson J.V."/>
            <person name="Prochnik S.E."/>
            <person name="Lyons J.B."/>
            <person name="Schmutz J."/>
            <person name="Grimwood J."/>
            <person name="Vrebalov J."/>
            <person name="Bart R.S."/>
            <person name="Amuge T."/>
            <person name="Ferguson M.E."/>
            <person name="Green R."/>
            <person name="Putnam N."/>
            <person name="Stites J."/>
            <person name="Rounsley S."/>
            <person name="Rokhsar D.S."/>
        </authorList>
    </citation>
    <scope>NUCLEOTIDE SEQUENCE [LARGE SCALE GENOMIC DNA]</scope>
    <source>
        <tissue evidence="1">Leaf</tissue>
    </source>
</reference>
<protein>
    <submittedName>
        <fullName evidence="1">Uncharacterized protein</fullName>
    </submittedName>
</protein>